<reference evidence="3" key="1">
    <citation type="journal article" date="2014" name="Int. J. Syst. Evol. Microbiol.">
        <title>Complete genome sequence of Corynebacterium casei LMG S-19264T (=DSM 44701T), isolated from a smear-ripened cheese.</title>
        <authorList>
            <consortium name="US DOE Joint Genome Institute (JGI-PGF)"/>
            <person name="Walter F."/>
            <person name="Albersmeier A."/>
            <person name="Kalinowski J."/>
            <person name="Ruckert C."/>
        </authorList>
    </citation>
    <scope>NUCLEOTIDE SEQUENCE</scope>
    <source>
        <strain evidence="3">KCTC 32422</strain>
    </source>
</reference>
<name>A0A918VI63_9SPHN</name>
<evidence type="ECO:0000313" key="3">
    <source>
        <dbReference type="EMBL" id="GGZ98623.1"/>
    </source>
</evidence>
<gene>
    <name evidence="3" type="ORF">GCM10011617_18740</name>
</gene>
<dbReference type="AlphaFoldDB" id="A0A918VI63"/>
<reference evidence="3" key="2">
    <citation type="submission" date="2020-09" db="EMBL/GenBank/DDBJ databases">
        <authorList>
            <person name="Sun Q."/>
            <person name="Kim S."/>
        </authorList>
    </citation>
    <scope>NUCLEOTIDE SEQUENCE</scope>
    <source>
        <strain evidence="3">KCTC 32422</strain>
    </source>
</reference>
<dbReference type="EMBL" id="BMZD01000004">
    <property type="protein sequence ID" value="GGZ98623.1"/>
    <property type="molecule type" value="Genomic_DNA"/>
</dbReference>
<dbReference type="Pfam" id="PF07969">
    <property type="entry name" value="Amidohydro_3"/>
    <property type="match status" value="1"/>
</dbReference>
<dbReference type="PANTHER" id="PTHR22642">
    <property type="entry name" value="IMIDAZOLONEPROPIONASE"/>
    <property type="match status" value="1"/>
</dbReference>
<protein>
    <submittedName>
        <fullName evidence="3">Amidohydrolase</fullName>
    </submittedName>
</protein>
<dbReference type="InterPro" id="IPR011059">
    <property type="entry name" value="Metal-dep_hydrolase_composite"/>
</dbReference>
<dbReference type="Gene3D" id="3.10.310.70">
    <property type="match status" value="1"/>
</dbReference>
<evidence type="ECO:0000259" key="2">
    <source>
        <dbReference type="Pfam" id="PF07969"/>
    </source>
</evidence>
<sequence>MIRLAITSALALALAAPAQADTLIDNVDGMTLDATGGVDRFTGLLVGDDGRIVQVLRRGDKRPGKVDYFVDGKGQFLMPGLIDSHGHVMGIGFGALTLDLSETTSLAQAQAKIAAYAAAHPDRPWILGRGWNQELWGLGRFPTAAELDAVVGDKPVWLTRVDGHAGWANSKALAAAGITALTKDPAGGKIERVATGGKPTGVLVDAAMDLVEKFVPTPRPEDRDLALATAQDLLLARGVTAMADMGTTIEDWQAYRRAGDNGTLRLRIMAYAGGTEAMELIGGPGPSPWLYDDKLRLNGVKLYVDGALGSRGASLKAPYADAPHTRGLRITSDTQLKNLMSRAALDRFQLAIHAIGDEANAGVLAAIEDMSATYTGDRRWRIEHAQIVDPADFARFGRHGIIASMQPVHQTSDRLMAEARLGPQRLTGGYAWKSLATTGAKLAFGSDAPVELPDPFAGLAAAITRQGPDGQPFGGWQPQERLTREEALAAYTMNGAYAGFAEGRFGRLVRGERADFLLVDRDPLLATPSDLRATQVRQVWINGRLAWDAATAKR</sequence>
<dbReference type="GO" id="GO:0016810">
    <property type="term" value="F:hydrolase activity, acting on carbon-nitrogen (but not peptide) bonds"/>
    <property type="evidence" value="ECO:0007669"/>
    <property type="project" value="InterPro"/>
</dbReference>
<feature type="chain" id="PRO_5037645410" evidence="1">
    <location>
        <begin position="21"/>
        <end position="554"/>
    </location>
</feature>
<evidence type="ECO:0000313" key="4">
    <source>
        <dbReference type="Proteomes" id="UP000634139"/>
    </source>
</evidence>
<dbReference type="CDD" id="cd01300">
    <property type="entry name" value="YtcJ_like"/>
    <property type="match status" value="1"/>
</dbReference>
<dbReference type="InterPro" id="IPR013108">
    <property type="entry name" value="Amidohydro_3"/>
</dbReference>
<feature type="domain" description="Amidohydrolase 3" evidence="2">
    <location>
        <begin position="70"/>
        <end position="545"/>
    </location>
</feature>
<dbReference type="SUPFAM" id="SSF51338">
    <property type="entry name" value="Composite domain of metallo-dependent hydrolases"/>
    <property type="match status" value="1"/>
</dbReference>
<keyword evidence="1" id="KW-0732">Signal</keyword>
<dbReference type="InterPro" id="IPR033932">
    <property type="entry name" value="YtcJ-like"/>
</dbReference>
<dbReference type="Gene3D" id="2.30.40.10">
    <property type="entry name" value="Urease, subunit C, domain 1"/>
    <property type="match status" value="1"/>
</dbReference>
<dbReference type="Gene3D" id="3.20.20.140">
    <property type="entry name" value="Metal-dependent hydrolases"/>
    <property type="match status" value="1"/>
</dbReference>
<evidence type="ECO:0000256" key="1">
    <source>
        <dbReference type="SAM" id="SignalP"/>
    </source>
</evidence>
<dbReference type="InterPro" id="IPR032466">
    <property type="entry name" value="Metal_Hydrolase"/>
</dbReference>
<organism evidence="3 4">
    <name type="scientific">Novosphingobium arvoryzae</name>
    <dbReference type="NCBI Taxonomy" id="1256514"/>
    <lineage>
        <taxon>Bacteria</taxon>
        <taxon>Pseudomonadati</taxon>
        <taxon>Pseudomonadota</taxon>
        <taxon>Alphaproteobacteria</taxon>
        <taxon>Sphingomonadales</taxon>
        <taxon>Sphingomonadaceae</taxon>
        <taxon>Novosphingobium</taxon>
    </lineage>
</organism>
<comment type="caution">
    <text evidence="3">The sequence shown here is derived from an EMBL/GenBank/DDBJ whole genome shotgun (WGS) entry which is preliminary data.</text>
</comment>
<feature type="signal peptide" evidence="1">
    <location>
        <begin position="1"/>
        <end position="20"/>
    </location>
</feature>
<proteinExistence type="predicted"/>
<accession>A0A918VI63</accession>
<keyword evidence="4" id="KW-1185">Reference proteome</keyword>
<dbReference type="PANTHER" id="PTHR22642:SF2">
    <property type="entry name" value="PROTEIN LONG AFTER FAR-RED 3"/>
    <property type="match status" value="1"/>
</dbReference>
<dbReference type="SUPFAM" id="SSF51556">
    <property type="entry name" value="Metallo-dependent hydrolases"/>
    <property type="match status" value="1"/>
</dbReference>
<dbReference type="Proteomes" id="UP000634139">
    <property type="component" value="Unassembled WGS sequence"/>
</dbReference>
<dbReference type="RefSeq" id="WP_229822260.1">
    <property type="nucleotide sequence ID" value="NZ_BMZD01000004.1"/>
</dbReference>